<accession>A0A517RP64</accession>
<evidence type="ECO:0000313" key="1">
    <source>
        <dbReference type="EMBL" id="QDT45667.1"/>
    </source>
</evidence>
<dbReference type="KEGG" id="gaz:Pan241w_57940"/>
<protein>
    <submittedName>
        <fullName evidence="1">Uncharacterized protein</fullName>
    </submittedName>
</protein>
<keyword evidence="2" id="KW-1185">Reference proteome</keyword>
<name>A0A517RP64_9PLAN</name>
<dbReference type="AlphaFoldDB" id="A0A517RP64"/>
<reference evidence="1 2" key="1">
    <citation type="submission" date="2019-02" db="EMBL/GenBank/DDBJ databases">
        <title>Deep-cultivation of Planctomycetes and their phenomic and genomic characterization uncovers novel biology.</title>
        <authorList>
            <person name="Wiegand S."/>
            <person name="Jogler M."/>
            <person name="Boedeker C."/>
            <person name="Pinto D."/>
            <person name="Vollmers J."/>
            <person name="Rivas-Marin E."/>
            <person name="Kohn T."/>
            <person name="Peeters S.H."/>
            <person name="Heuer A."/>
            <person name="Rast P."/>
            <person name="Oberbeckmann S."/>
            <person name="Bunk B."/>
            <person name="Jeske O."/>
            <person name="Meyerdierks A."/>
            <person name="Storesund J.E."/>
            <person name="Kallscheuer N."/>
            <person name="Luecker S."/>
            <person name="Lage O.M."/>
            <person name="Pohl T."/>
            <person name="Merkel B.J."/>
            <person name="Hornburger P."/>
            <person name="Mueller R.-W."/>
            <person name="Bruemmer F."/>
            <person name="Labrenz M."/>
            <person name="Spormann A.M."/>
            <person name="Op den Camp H."/>
            <person name="Overmann J."/>
            <person name="Amann R."/>
            <person name="Jetten M.S.M."/>
            <person name="Mascher T."/>
            <person name="Medema M.H."/>
            <person name="Devos D.P."/>
            <person name="Kaster A.-K."/>
            <person name="Ovreas L."/>
            <person name="Rohde M."/>
            <person name="Galperin M.Y."/>
            <person name="Jogler C."/>
        </authorList>
    </citation>
    <scope>NUCLEOTIDE SEQUENCE [LARGE SCALE GENOMIC DNA]</scope>
    <source>
        <strain evidence="1 2">Pan241w</strain>
    </source>
</reference>
<organism evidence="1 2">
    <name type="scientific">Gimesia alba</name>
    <dbReference type="NCBI Taxonomy" id="2527973"/>
    <lineage>
        <taxon>Bacteria</taxon>
        <taxon>Pseudomonadati</taxon>
        <taxon>Planctomycetota</taxon>
        <taxon>Planctomycetia</taxon>
        <taxon>Planctomycetales</taxon>
        <taxon>Planctomycetaceae</taxon>
        <taxon>Gimesia</taxon>
    </lineage>
</organism>
<dbReference type="Proteomes" id="UP000317171">
    <property type="component" value="Chromosome"/>
</dbReference>
<sequence length="151" mass="17136">MTLIHERLPMAHHDVTIDVPSRPLGRAGETFKVKRNNWLSDRSSFRSCFPTLSPTGAIFVKAPPPTPNGLSVEALSRPMEWMRLPYRCPKITCEASICKSSILNGERSHTSRGTLLSFENFANLSFCKCNSIQKRLLYTSCDYCYGEMCRR</sequence>
<evidence type="ECO:0000313" key="2">
    <source>
        <dbReference type="Proteomes" id="UP000317171"/>
    </source>
</evidence>
<gene>
    <name evidence="1" type="ORF">Pan241w_57940</name>
</gene>
<proteinExistence type="predicted"/>
<dbReference type="EMBL" id="CP036269">
    <property type="protein sequence ID" value="QDT45667.1"/>
    <property type="molecule type" value="Genomic_DNA"/>
</dbReference>